<sequence length="53" mass="6100">MDVARFIDEIIAWFIGTKHQRDIKKLQPVIAAINSGEPEMPSLRSEDLKTRYA</sequence>
<dbReference type="AlphaFoldDB" id="A0A7V8SXN5"/>
<dbReference type="EMBL" id="JACDQQ010001344">
    <property type="protein sequence ID" value="MBA0086071.1"/>
    <property type="molecule type" value="Genomic_DNA"/>
</dbReference>
<comment type="caution">
    <text evidence="1">The sequence shown here is derived from an EMBL/GenBank/DDBJ whole genome shotgun (WGS) entry which is preliminary data.</text>
</comment>
<dbReference type="Proteomes" id="UP000567293">
    <property type="component" value="Unassembled WGS sequence"/>
</dbReference>
<evidence type="ECO:0000313" key="2">
    <source>
        <dbReference type="Proteomes" id="UP000567293"/>
    </source>
</evidence>
<gene>
    <name evidence="1" type="ORF">HRJ53_13870</name>
</gene>
<name>A0A7V8SXN5_9BACT</name>
<reference evidence="1" key="1">
    <citation type="submission" date="2020-06" db="EMBL/GenBank/DDBJ databases">
        <title>Legume-microbial interactions unlock mineral nutrients during tropical forest succession.</title>
        <authorList>
            <person name="Epihov D.Z."/>
        </authorList>
    </citation>
    <scope>NUCLEOTIDE SEQUENCE [LARGE SCALE GENOMIC DNA]</scope>
    <source>
        <strain evidence="1">Pan2503</strain>
    </source>
</reference>
<proteinExistence type="predicted"/>
<dbReference type="InterPro" id="IPR027417">
    <property type="entry name" value="P-loop_NTPase"/>
</dbReference>
<keyword evidence="2" id="KW-1185">Reference proteome</keyword>
<evidence type="ECO:0000313" key="1">
    <source>
        <dbReference type="EMBL" id="MBA0086071.1"/>
    </source>
</evidence>
<organism evidence="1 2">
    <name type="scientific">Candidatus Acidiferrum panamense</name>
    <dbReference type="NCBI Taxonomy" id="2741543"/>
    <lineage>
        <taxon>Bacteria</taxon>
        <taxon>Pseudomonadati</taxon>
        <taxon>Acidobacteriota</taxon>
        <taxon>Terriglobia</taxon>
        <taxon>Candidatus Acidiferrales</taxon>
        <taxon>Candidatus Acidiferrum</taxon>
    </lineage>
</organism>
<accession>A0A7V8SXN5</accession>
<protein>
    <submittedName>
        <fullName evidence="1">Uncharacterized protein</fullName>
    </submittedName>
</protein>
<feature type="non-terminal residue" evidence="1">
    <location>
        <position position="53"/>
    </location>
</feature>
<dbReference type="Gene3D" id="3.40.50.300">
    <property type="entry name" value="P-loop containing nucleotide triphosphate hydrolases"/>
    <property type="match status" value="1"/>
</dbReference>